<evidence type="ECO:0000256" key="2">
    <source>
        <dbReference type="PROSITE-ProRule" id="PRU00278"/>
    </source>
</evidence>
<dbReference type="EMBL" id="DSLG01000004">
    <property type="protein sequence ID" value="HEA87183.1"/>
    <property type="molecule type" value="Genomic_DNA"/>
</dbReference>
<dbReference type="AlphaFoldDB" id="A0A7C1NCD0"/>
<dbReference type="PANTHER" id="PTHR47637">
    <property type="entry name" value="CHAPERONE SURA"/>
    <property type="match status" value="1"/>
</dbReference>
<dbReference type="InterPro" id="IPR027304">
    <property type="entry name" value="Trigger_fact/SurA_dom_sf"/>
</dbReference>
<gene>
    <name evidence="4" type="ORF">ENP94_04140</name>
    <name evidence="5" type="ORF">ENS16_05605</name>
</gene>
<dbReference type="Pfam" id="PF13624">
    <property type="entry name" value="SurA_N_3"/>
    <property type="match status" value="1"/>
</dbReference>
<dbReference type="Gene3D" id="3.10.50.40">
    <property type="match status" value="2"/>
</dbReference>
<evidence type="ECO:0000256" key="1">
    <source>
        <dbReference type="ARBA" id="ARBA00022729"/>
    </source>
</evidence>
<keyword evidence="2" id="KW-0413">Isomerase</keyword>
<keyword evidence="1" id="KW-0732">Signal</keyword>
<name>A0A7C1NCD0_UNCW3</name>
<protein>
    <recommendedName>
        <fullName evidence="3">PpiC domain-containing protein</fullName>
    </recommendedName>
</protein>
<dbReference type="PROSITE" id="PS01096">
    <property type="entry name" value="PPIC_PPIASE_1"/>
    <property type="match status" value="1"/>
</dbReference>
<accession>A0A7C1NCD0</accession>
<keyword evidence="2" id="KW-0697">Rotamase</keyword>
<proteinExistence type="predicted"/>
<dbReference type="InterPro" id="IPR023058">
    <property type="entry name" value="PPIase_PpiC_CS"/>
</dbReference>
<dbReference type="SUPFAM" id="SSF109998">
    <property type="entry name" value="Triger factor/SurA peptide-binding domain-like"/>
    <property type="match status" value="1"/>
</dbReference>
<dbReference type="Gene3D" id="1.10.4030.10">
    <property type="entry name" value="Porin chaperone SurA, peptide-binding domain"/>
    <property type="match status" value="1"/>
</dbReference>
<evidence type="ECO:0000313" key="5">
    <source>
        <dbReference type="EMBL" id="HFJ54147.1"/>
    </source>
</evidence>
<reference evidence="4" key="1">
    <citation type="journal article" date="2020" name="mSystems">
        <title>Genome- and Community-Level Interaction Insights into Carbon Utilization and Element Cycling Functions of Hydrothermarchaeota in Hydrothermal Sediment.</title>
        <authorList>
            <person name="Zhou Z."/>
            <person name="Liu Y."/>
            <person name="Xu W."/>
            <person name="Pan J."/>
            <person name="Luo Z.H."/>
            <person name="Li M."/>
        </authorList>
    </citation>
    <scope>NUCLEOTIDE SEQUENCE [LARGE SCALE GENOMIC DNA]</scope>
    <source>
        <strain evidence="4">SpSt-265</strain>
        <strain evidence="5">SpSt-465</strain>
    </source>
</reference>
<dbReference type="InterPro" id="IPR046357">
    <property type="entry name" value="PPIase_dom_sf"/>
</dbReference>
<dbReference type="InterPro" id="IPR050280">
    <property type="entry name" value="OMP_Chaperone_SurA"/>
</dbReference>
<comment type="caution">
    <text evidence="4">The sequence shown here is derived from an EMBL/GenBank/DDBJ whole genome shotgun (WGS) entry which is preliminary data.</text>
</comment>
<dbReference type="Pfam" id="PF00639">
    <property type="entry name" value="Rotamase"/>
    <property type="match status" value="2"/>
</dbReference>
<dbReference type="EMBL" id="DSTU01000007">
    <property type="protein sequence ID" value="HFJ54147.1"/>
    <property type="molecule type" value="Genomic_DNA"/>
</dbReference>
<feature type="domain" description="PpiC" evidence="3">
    <location>
        <begin position="179"/>
        <end position="279"/>
    </location>
</feature>
<sequence length="430" mass="48831">MKRKAVSSYKIAGWIFVVLVGLAAGGTADRIAAVVGDRPILESEVQELAVYFRLMTGDTISPDSAVRAEALNRLIDEALLSQQAQRESIEVSREELLQTVNEQLNALKERFESEADYQAALEAEGVTERRLKERITEEVRRNLLSRRLLEKAGLTQIYISPTEVERFYNEHRDSIARVPGRVKLAHILIMIKPSDSVEGAVRTHAWEVLELLARGGDFATLARSFSEDAVTRDRGGDWGWRNLSELAPEFQLVLTQLKEGQLSPPVRGRAGYWILQKEAVRGGQVRFRGIFFRVPLTRADTVRARRRANTVRGYALSGVPFDSLARIYSDDPETSKEGGYLGEFFLEGLMPPFDRVLAQLNAGDISEPVLSEHGFHIIRVIDKQPERLLTLGEMQDEIRDYLYQQEFSRRLRSYLERIRREIFVEIKGDG</sequence>
<dbReference type="SUPFAM" id="SSF54534">
    <property type="entry name" value="FKBP-like"/>
    <property type="match status" value="2"/>
</dbReference>
<dbReference type="PANTHER" id="PTHR47637:SF1">
    <property type="entry name" value="CHAPERONE SURA"/>
    <property type="match status" value="1"/>
</dbReference>
<feature type="domain" description="PpiC" evidence="3">
    <location>
        <begin position="282"/>
        <end position="382"/>
    </location>
</feature>
<dbReference type="PROSITE" id="PS50198">
    <property type="entry name" value="PPIC_PPIASE_2"/>
    <property type="match status" value="2"/>
</dbReference>
<dbReference type="InterPro" id="IPR000297">
    <property type="entry name" value="PPIase_PpiC"/>
</dbReference>
<evidence type="ECO:0000313" key="4">
    <source>
        <dbReference type="EMBL" id="HEA87183.1"/>
    </source>
</evidence>
<evidence type="ECO:0000259" key="3">
    <source>
        <dbReference type="PROSITE" id="PS50198"/>
    </source>
</evidence>
<dbReference type="GO" id="GO:0003755">
    <property type="term" value="F:peptidyl-prolyl cis-trans isomerase activity"/>
    <property type="evidence" value="ECO:0007669"/>
    <property type="project" value="UniProtKB-KW"/>
</dbReference>
<organism evidence="4">
    <name type="scientific">candidate division WOR-3 bacterium</name>
    <dbReference type="NCBI Taxonomy" id="2052148"/>
    <lineage>
        <taxon>Bacteria</taxon>
        <taxon>Bacteria division WOR-3</taxon>
    </lineage>
</organism>